<keyword evidence="2" id="KW-1185">Reference proteome</keyword>
<name>A0A0S2FA21_LYSAN</name>
<dbReference type="PATRIC" id="fig|84531.8.peg.2286"/>
<accession>A0A0S2FA21</accession>
<dbReference type="EMBL" id="CP011129">
    <property type="protein sequence ID" value="ALN80408.1"/>
    <property type="molecule type" value="Genomic_DNA"/>
</dbReference>
<dbReference type="STRING" id="84531.LA76x_2275"/>
<protein>
    <submittedName>
        <fullName evidence="1">Peptidase MA superfamily protein</fullName>
    </submittedName>
</protein>
<gene>
    <name evidence="1" type="ORF">LA76x_2275</name>
</gene>
<dbReference type="KEGG" id="lab:LA76x_2275"/>
<organism evidence="1 2">
    <name type="scientific">Lysobacter antibioticus</name>
    <dbReference type="NCBI Taxonomy" id="84531"/>
    <lineage>
        <taxon>Bacteria</taxon>
        <taxon>Pseudomonadati</taxon>
        <taxon>Pseudomonadota</taxon>
        <taxon>Gammaproteobacteria</taxon>
        <taxon>Lysobacterales</taxon>
        <taxon>Lysobacteraceae</taxon>
        <taxon>Lysobacter</taxon>
    </lineage>
</organism>
<reference evidence="1 2" key="1">
    <citation type="journal article" date="2015" name="BMC Genomics">
        <title>Comparative genomics and metabolic profiling of the genus Lysobacter.</title>
        <authorList>
            <person name="de Bruijn I."/>
            <person name="Cheng X."/>
            <person name="de Jager V."/>
            <person name="Exposito R.G."/>
            <person name="Watrous J."/>
            <person name="Patel N."/>
            <person name="Postma J."/>
            <person name="Dorrestein P.C."/>
            <person name="Kobayashi D."/>
            <person name="Raaijmakers J.M."/>
        </authorList>
    </citation>
    <scope>NUCLEOTIDE SEQUENCE [LARGE SCALE GENOMIC DNA]</scope>
    <source>
        <strain evidence="1 2">76</strain>
    </source>
</reference>
<evidence type="ECO:0000313" key="2">
    <source>
        <dbReference type="Proteomes" id="UP000060787"/>
    </source>
</evidence>
<dbReference type="AlphaFoldDB" id="A0A0S2FA21"/>
<dbReference type="Proteomes" id="UP000060787">
    <property type="component" value="Chromosome"/>
</dbReference>
<sequence length="303" mass="33228">MFAASAFAQAAPRQEPEILTEDVTRFYALYDATGGRPTVEQIDKDYLAKGTHSLSEFARLRRVTAQSIAKRLDSDPAMYAKAKDCLVKLPEVKRRVATALGKLATLYPEARFPPVAVVVGRGRPVGIADNGGLTIGLEALCSADFMNPDAEDRFVHVIAHEYAHIQQTGPTEFEPGDPNGTALRFALLEGGAEFVAELISGNVGNGRHAEWTRGKEAEIESAFVRIMDGTDLSAWFANYRNPDEPYDLGYWVGYRIAKAYYLGSKDRKAALKKLIEFDDPKALLAQSGWTPGMRLPAKVSGEE</sequence>
<dbReference type="eggNOG" id="COG5504">
    <property type="taxonomic scope" value="Bacteria"/>
</dbReference>
<proteinExistence type="predicted"/>
<evidence type="ECO:0000313" key="1">
    <source>
        <dbReference type="EMBL" id="ALN80408.1"/>
    </source>
</evidence>